<evidence type="ECO:0000256" key="1">
    <source>
        <dbReference type="SAM" id="SignalP"/>
    </source>
</evidence>
<gene>
    <name evidence="2" type="ORF">L596_030457</name>
</gene>
<protein>
    <submittedName>
        <fullName evidence="2">Uncharacterized protein</fullName>
    </submittedName>
</protein>
<comment type="caution">
    <text evidence="2">The sequence shown here is derived from an EMBL/GenBank/DDBJ whole genome shotgun (WGS) entry which is preliminary data.</text>
</comment>
<reference evidence="2 3" key="2">
    <citation type="journal article" date="2019" name="G3 (Bethesda)">
        <title>Hybrid Assembly of the Genome of the Entomopathogenic Nematode Steinernema carpocapsae Identifies the X-Chromosome.</title>
        <authorList>
            <person name="Serra L."/>
            <person name="Macchietto M."/>
            <person name="Macias-Munoz A."/>
            <person name="McGill C.J."/>
            <person name="Rodriguez I.M."/>
            <person name="Rodriguez B."/>
            <person name="Murad R."/>
            <person name="Mortazavi A."/>
        </authorList>
    </citation>
    <scope>NUCLEOTIDE SEQUENCE [LARGE SCALE GENOMIC DNA]</scope>
    <source>
        <strain evidence="2 3">ALL</strain>
    </source>
</reference>
<proteinExistence type="predicted"/>
<accession>A0A4U5LPF7</accession>
<name>A0A4U5LPF7_STECR</name>
<evidence type="ECO:0000313" key="2">
    <source>
        <dbReference type="EMBL" id="TKR57807.1"/>
    </source>
</evidence>
<sequence length="261" mass="28778">MSAIFALFLLVLEILRSAYGCCDSCENDVISFNHQLTGCLKELTEKKLQLKVSHDCDKAKDKVGYSCTANLMLVTTSLGDCLESLCEAKPIKPELFHVNVSVNIGVCEQAESRDPFTISFAKLDGPKLIWISRSASFPGGDNGQVYNLNMELSKKQIREATHVLMDITGADDVFIKSINVTASTGAKVSFSQPDNCDCNLWVTADPKNDQKCKDYLKINRSITLFGKNGVENVLSVEDFEKLKQNELETLHGQCSSCIVGF</sequence>
<reference evidence="2 3" key="1">
    <citation type="journal article" date="2015" name="Genome Biol.">
        <title>Comparative genomics of Steinernema reveals deeply conserved gene regulatory networks.</title>
        <authorList>
            <person name="Dillman A.R."/>
            <person name="Macchietto M."/>
            <person name="Porter C.F."/>
            <person name="Rogers A."/>
            <person name="Williams B."/>
            <person name="Antoshechkin I."/>
            <person name="Lee M.M."/>
            <person name="Goodwin Z."/>
            <person name="Lu X."/>
            <person name="Lewis E.E."/>
            <person name="Goodrich-Blair H."/>
            <person name="Stock S.P."/>
            <person name="Adams B.J."/>
            <person name="Sternberg P.W."/>
            <person name="Mortazavi A."/>
        </authorList>
    </citation>
    <scope>NUCLEOTIDE SEQUENCE [LARGE SCALE GENOMIC DNA]</scope>
    <source>
        <strain evidence="2 3">ALL</strain>
    </source>
</reference>
<keyword evidence="1" id="KW-0732">Signal</keyword>
<evidence type="ECO:0000313" key="3">
    <source>
        <dbReference type="Proteomes" id="UP000298663"/>
    </source>
</evidence>
<feature type="signal peptide" evidence="1">
    <location>
        <begin position="1"/>
        <end position="20"/>
    </location>
</feature>
<dbReference type="AlphaFoldDB" id="A0A4U5LPF7"/>
<dbReference type="Proteomes" id="UP000298663">
    <property type="component" value="Unassembled WGS sequence"/>
</dbReference>
<feature type="chain" id="PRO_5020405477" evidence="1">
    <location>
        <begin position="21"/>
        <end position="261"/>
    </location>
</feature>
<keyword evidence="3" id="KW-1185">Reference proteome</keyword>
<organism evidence="2 3">
    <name type="scientific">Steinernema carpocapsae</name>
    <name type="common">Entomopathogenic nematode</name>
    <dbReference type="NCBI Taxonomy" id="34508"/>
    <lineage>
        <taxon>Eukaryota</taxon>
        <taxon>Metazoa</taxon>
        <taxon>Ecdysozoa</taxon>
        <taxon>Nematoda</taxon>
        <taxon>Chromadorea</taxon>
        <taxon>Rhabditida</taxon>
        <taxon>Tylenchina</taxon>
        <taxon>Panagrolaimomorpha</taxon>
        <taxon>Strongyloidoidea</taxon>
        <taxon>Steinernematidae</taxon>
        <taxon>Steinernema</taxon>
    </lineage>
</organism>
<dbReference type="EMBL" id="AZBU02000014">
    <property type="protein sequence ID" value="TKR57807.1"/>
    <property type="molecule type" value="Genomic_DNA"/>
</dbReference>